<dbReference type="Gene3D" id="3.90.1520.10">
    <property type="entry name" value="H-NOX domain"/>
    <property type="match status" value="1"/>
</dbReference>
<dbReference type="RefSeq" id="WP_096204195.1">
    <property type="nucleotide sequence ID" value="NZ_FZMP01000046.1"/>
</dbReference>
<dbReference type="AlphaFoldDB" id="A0A284VL31"/>
<sequence>MKGAIVQCLGDLVKNSFGNDKWEDSLDKAGMSRKAFFMPLQNIEDDKVLKLIESSCKVLNITPAQAADAFGDYWVNVYAPKIYGAYYKGPSSAKEFLKKMDEVHANVTANIPNAHPPRFEYEWKNEKTLIMRYRSNRGLIDVLVGLIKGVGKYFKEDLKVTKLGSDKVQVIFSK</sequence>
<gene>
    <name evidence="2" type="ORF">MNV_140032</name>
</gene>
<name>A0A284VL31_9EURY</name>
<reference evidence="3" key="1">
    <citation type="submission" date="2017-06" db="EMBL/GenBank/DDBJ databases">
        <authorList>
            <person name="Cremers G."/>
        </authorList>
    </citation>
    <scope>NUCLEOTIDE SEQUENCE [LARGE SCALE GENOMIC DNA]</scope>
</reference>
<dbReference type="GO" id="GO:0020037">
    <property type="term" value="F:heme binding"/>
    <property type="evidence" value="ECO:0007669"/>
    <property type="project" value="InterPro"/>
</dbReference>
<accession>A0A284VL31</accession>
<dbReference type="InterPro" id="IPR011644">
    <property type="entry name" value="Heme_NO-bd"/>
</dbReference>
<evidence type="ECO:0000313" key="2">
    <source>
        <dbReference type="EMBL" id="SNQ59897.1"/>
    </source>
</evidence>
<evidence type="ECO:0000313" key="3">
    <source>
        <dbReference type="Proteomes" id="UP000218615"/>
    </source>
</evidence>
<dbReference type="EMBL" id="FZMP01000046">
    <property type="protein sequence ID" value="SNQ59897.1"/>
    <property type="molecule type" value="Genomic_DNA"/>
</dbReference>
<dbReference type="Proteomes" id="UP000218615">
    <property type="component" value="Unassembled WGS sequence"/>
</dbReference>
<dbReference type="OrthoDB" id="261084at2157"/>
<organism evidence="2 3">
    <name type="scientific">Candidatus Methanoperedens nitratireducens</name>
    <dbReference type="NCBI Taxonomy" id="1392998"/>
    <lineage>
        <taxon>Archaea</taxon>
        <taxon>Methanobacteriati</taxon>
        <taxon>Methanobacteriota</taxon>
        <taxon>Stenosarchaea group</taxon>
        <taxon>Methanomicrobia</taxon>
        <taxon>Methanosarcinales</taxon>
        <taxon>ANME-2 cluster</taxon>
        <taxon>Candidatus Methanoperedentaceae</taxon>
        <taxon>Candidatus Methanoperedens</taxon>
    </lineage>
</organism>
<feature type="domain" description="Heme NO-binding" evidence="1">
    <location>
        <begin position="2"/>
        <end position="161"/>
    </location>
</feature>
<dbReference type="PANTHER" id="PTHR45655:SF13">
    <property type="entry name" value="SOLUBLE GUANYLATE CYCLASE GCY-32-RELATED"/>
    <property type="match status" value="1"/>
</dbReference>
<proteinExistence type="predicted"/>
<dbReference type="InterPro" id="IPR024096">
    <property type="entry name" value="NO_sig/Golgi_transp_ligand-bd"/>
</dbReference>
<dbReference type="InterPro" id="IPR038158">
    <property type="entry name" value="H-NOX_domain_sf"/>
</dbReference>
<dbReference type="PANTHER" id="PTHR45655">
    <property type="entry name" value="GUANYLATE CYCLASE SOLUBLE SUBUNIT BETA-2"/>
    <property type="match status" value="1"/>
</dbReference>
<keyword evidence="3" id="KW-1185">Reference proteome</keyword>
<protein>
    <submittedName>
        <fullName evidence="2">Heme NO binding domain protein</fullName>
    </submittedName>
</protein>
<evidence type="ECO:0000259" key="1">
    <source>
        <dbReference type="Pfam" id="PF07700"/>
    </source>
</evidence>
<dbReference type="Pfam" id="PF07700">
    <property type="entry name" value="HNOB"/>
    <property type="match status" value="1"/>
</dbReference>
<dbReference type="SUPFAM" id="SSF111126">
    <property type="entry name" value="Ligand-binding domain in the NO signalling and Golgi transport"/>
    <property type="match status" value="1"/>
</dbReference>